<keyword evidence="3" id="KW-1185">Reference proteome</keyword>
<keyword evidence="1" id="KW-0812">Transmembrane</keyword>
<dbReference type="Proteomes" id="UP000239706">
    <property type="component" value="Unassembled WGS sequence"/>
</dbReference>
<sequence length="549" mass="64429">MKDFNTLKFLDKFKYVFQKLGINYEIMRKILQIKLIMDGRRAPTIINNSNKKEKDDDNKFMKSLWMYSIFGIFLAILVVPKKSIMMQMSIFFGILMFMLITTLISDFSSVLLDARDKNIMLTKPVDSKTINAAKVIHVFIYMFYITIAMTGIALLVSLRHGVKFFIVLVLEIILIDIFMIVLTSLIYLLILKFFDGEKLKDIINYVQIILIMVMTIGYQFIGRLFEFVNINVVFTPKWWQYLIIPVWFAAPLEMILNNNYNIYIIILSTLGIVVPIASLLFYIKLSPVFERNLQKLNNNTVSINKNKAPLGERLCNVVCWNREERIFFKFAYKIIRNEREFKLKVYPSLGLAIVFPFIFMFGTISEANSFNQWLNYMVSTKYYLNIYWAAFIIPTLIMMMKYSGRYKAAWIYKVMPIKEVAPIFKGTIKAFFIKLIAPLYIIESIIFIFIFGIKIFPHLLIVFLNILLFTVLCFKIFDKSLPFSKSFQVTQTADGIISIFLMLLLAALAGIHYFSTIINFNVYVYMFIMLIIVLVFWRKSFNISWEKLK</sequence>
<dbReference type="RefSeq" id="WP_106064436.1">
    <property type="nucleotide sequence ID" value="NZ_PVXO01000066.1"/>
</dbReference>
<feature type="transmembrane region" description="Helical" evidence="1">
    <location>
        <begin position="135"/>
        <end position="158"/>
    </location>
</feature>
<comment type="caution">
    <text evidence="2">The sequence shown here is derived from an EMBL/GenBank/DDBJ whole genome shotgun (WGS) entry which is preliminary data.</text>
</comment>
<reference evidence="2 3" key="1">
    <citation type="submission" date="2018-03" db="EMBL/GenBank/DDBJ databases">
        <title>Genome sequence of Clostridium liquoris DSM 100320.</title>
        <authorList>
            <person name="Poehlein A."/>
            <person name="Daniel R."/>
        </authorList>
    </citation>
    <scope>NUCLEOTIDE SEQUENCE [LARGE SCALE GENOMIC DNA]</scope>
    <source>
        <strain evidence="2 3">DSM 100320</strain>
    </source>
</reference>
<evidence type="ECO:0000256" key="1">
    <source>
        <dbReference type="SAM" id="Phobius"/>
    </source>
</evidence>
<evidence type="ECO:0000313" key="3">
    <source>
        <dbReference type="Proteomes" id="UP000239706"/>
    </source>
</evidence>
<feature type="transmembrane region" description="Helical" evidence="1">
    <location>
        <begin position="64"/>
        <end position="84"/>
    </location>
</feature>
<gene>
    <name evidence="2" type="ORF">CLLI_23910</name>
</gene>
<keyword evidence="1" id="KW-0472">Membrane</keyword>
<feature type="transmembrane region" description="Helical" evidence="1">
    <location>
        <begin position="497"/>
        <end position="514"/>
    </location>
</feature>
<accession>A0A2T0B0T1</accession>
<dbReference type="EMBL" id="PVXO01000066">
    <property type="protein sequence ID" value="PRR77221.1"/>
    <property type="molecule type" value="Genomic_DNA"/>
</dbReference>
<dbReference type="AlphaFoldDB" id="A0A2T0B0T1"/>
<name>A0A2T0B0T1_9CLOT</name>
<feature type="transmembrane region" description="Helical" evidence="1">
    <location>
        <begin position="382"/>
        <end position="400"/>
    </location>
</feature>
<feature type="transmembrane region" description="Helical" evidence="1">
    <location>
        <begin position="90"/>
        <end position="114"/>
    </location>
</feature>
<feature type="transmembrane region" description="Helical" evidence="1">
    <location>
        <begin position="520"/>
        <end position="537"/>
    </location>
</feature>
<proteinExistence type="predicted"/>
<dbReference type="OrthoDB" id="2659138at2"/>
<feature type="transmembrane region" description="Helical" evidence="1">
    <location>
        <begin position="164"/>
        <end position="190"/>
    </location>
</feature>
<feature type="transmembrane region" description="Helical" evidence="1">
    <location>
        <begin position="343"/>
        <end position="362"/>
    </location>
</feature>
<feature type="transmembrane region" description="Helical" evidence="1">
    <location>
        <begin position="202"/>
        <end position="221"/>
    </location>
</feature>
<evidence type="ECO:0000313" key="2">
    <source>
        <dbReference type="EMBL" id="PRR77221.1"/>
    </source>
</evidence>
<keyword evidence="1" id="KW-1133">Transmembrane helix</keyword>
<feature type="transmembrane region" description="Helical" evidence="1">
    <location>
        <begin position="459"/>
        <end position="477"/>
    </location>
</feature>
<feature type="transmembrane region" description="Helical" evidence="1">
    <location>
        <begin position="431"/>
        <end position="453"/>
    </location>
</feature>
<organism evidence="2 3">
    <name type="scientific">Clostridium liquoris</name>
    <dbReference type="NCBI Taxonomy" id="1289519"/>
    <lineage>
        <taxon>Bacteria</taxon>
        <taxon>Bacillati</taxon>
        <taxon>Bacillota</taxon>
        <taxon>Clostridia</taxon>
        <taxon>Eubacteriales</taxon>
        <taxon>Clostridiaceae</taxon>
        <taxon>Clostridium</taxon>
    </lineage>
</organism>
<feature type="transmembrane region" description="Helical" evidence="1">
    <location>
        <begin position="262"/>
        <end position="283"/>
    </location>
</feature>
<protein>
    <submittedName>
        <fullName evidence="2">Uncharacterized protein</fullName>
    </submittedName>
</protein>